<reference evidence="2" key="1">
    <citation type="submission" date="2015-11" db="EMBL/GenBank/DDBJ databases">
        <title>Complete genome sequence of a polyethylene-glycol degrader Sphingopyxis macrogoltabida 203N (NBRC 111659).</title>
        <authorList>
            <person name="Yoshiyuki O."/>
            <person name="Shouta N."/>
            <person name="Nagata Y."/>
            <person name="Numata M."/>
            <person name="Tsuchikane K."/>
            <person name="Hosoyama A."/>
            <person name="Yamazoe A."/>
            <person name="Tsuda M."/>
            <person name="Fujita N."/>
            <person name="Kawai F."/>
        </authorList>
    </citation>
    <scope>NUCLEOTIDE SEQUENCE [LARGE SCALE GENOMIC DNA]</scope>
    <source>
        <strain evidence="2">203N</strain>
    </source>
</reference>
<keyword evidence="2" id="KW-1185">Reference proteome</keyword>
<dbReference type="RefSeq" id="WP_054726053.1">
    <property type="nucleotide sequence ID" value="NZ_CP009429.1"/>
</dbReference>
<gene>
    <name evidence="1" type="ORF">ATM17_13170</name>
</gene>
<evidence type="ECO:0000313" key="1">
    <source>
        <dbReference type="EMBL" id="AMU89988.1"/>
    </source>
</evidence>
<sequence>MNSEIAAPADLEALLDDVQDEATFGTFLHALAVDFEADRALVDADPEQYKYAAGPLGWEVGTISDLLFGAAAEAGRRPPLRPPVASNPWQRCAEMLLIAKIME</sequence>
<evidence type="ECO:0000313" key="2">
    <source>
        <dbReference type="Proteomes" id="UP000076088"/>
    </source>
</evidence>
<name>A0AAC9FFM9_SPHMC</name>
<dbReference type="KEGG" id="smaz:LH19_06625"/>
<proteinExistence type="predicted"/>
<accession>A0AAC9FFM9</accession>
<organism evidence="1 2">
    <name type="scientific">Sphingopyxis macrogoltabida</name>
    <name type="common">Sphingomonas macrogoltabidus</name>
    <dbReference type="NCBI Taxonomy" id="33050"/>
    <lineage>
        <taxon>Bacteria</taxon>
        <taxon>Pseudomonadati</taxon>
        <taxon>Pseudomonadota</taxon>
        <taxon>Alphaproteobacteria</taxon>
        <taxon>Sphingomonadales</taxon>
        <taxon>Sphingomonadaceae</taxon>
        <taxon>Sphingopyxis</taxon>
    </lineage>
</organism>
<reference evidence="1 2" key="2">
    <citation type="journal article" date="2016" name="Genome Announc.">
        <title>Complete Genome Sequence of Sphingopyxis macrogoltabida Strain 203N (NBRC 111659), a Polyethylene Glycol Degrader.</title>
        <authorList>
            <person name="Ohtsubo Y."/>
            <person name="Nonoyama S."/>
            <person name="Nagata Y."/>
            <person name="Numata M."/>
            <person name="Tsuchikane K."/>
            <person name="Hosoyama A."/>
            <person name="Yamazoe A."/>
            <person name="Tsuda M."/>
            <person name="Fujita N."/>
            <person name="Kawai F."/>
        </authorList>
    </citation>
    <scope>NUCLEOTIDE SEQUENCE [LARGE SCALE GENOMIC DNA]</scope>
    <source>
        <strain evidence="1 2">203N</strain>
    </source>
</reference>
<dbReference type="EMBL" id="CP013344">
    <property type="protein sequence ID" value="AMU89988.1"/>
    <property type="molecule type" value="Genomic_DNA"/>
</dbReference>
<dbReference type="AlphaFoldDB" id="A0AAC9FFM9"/>
<protein>
    <submittedName>
        <fullName evidence="1">Uncharacterized protein</fullName>
    </submittedName>
</protein>
<dbReference type="Proteomes" id="UP000076088">
    <property type="component" value="Chromosome"/>
</dbReference>